<keyword evidence="11" id="KW-0472">Membrane</keyword>
<dbReference type="InterPro" id="IPR001404">
    <property type="entry name" value="Hsp90_fam"/>
</dbReference>
<evidence type="ECO:0000256" key="17">
    <source>
        <dbReference type="ARBA" id="ARBA00080766"/>
    </source>
</evidence>
<evidence type="ECO:0000313" key="19">
    <source>
        <dbReference type="EMBL" id="RNA33066.1"/>
    </source>
</evidence>
<dbReference type="Gene3D" id="3.30.565.10">
    <property type="entry name" value="Histidine kinase-like ATPase, C-terminal domain"/>
    <property type="match status" value="1"/>
</dbReference>
<dbReference type="InterPro" id="IPR036890">
    <property type="entry name" value="HATPase_C_sf"/>
</dbReference>
<dbReference type="EMBL" id="REGN01001705">
    <property type="protein sequence ID" value="RNA33066.1"/>
    <property type="molecule type" value="Genomic_DNA"/>
</dbReference>
<keyword evidence="20" id="KW-1185">Reference proteome</keyword>
<organism evidence="19 20">
    <name type="scientific">Brachionus plicatilis</name>
    <name type="common">Marine rotifer</name>
    <name type="synonym">Brachionus muelleri</name>
    <dbReference type="NCBI Taxonomy" id="10195"/>
    <lineage>
        <taxon>Eukaryota</taxon>
        <taxon>Metazoa</taxon>
        <taxon>Spiralia</taxon>
        <taxon>Gnathifera</taxon>
        <taxon>Rotifera</taxon>
        <taxon>Eurotatoria</taxon>
        <taxon>Monogononta</taxon>
        <taxon>Pseudotrocha</taxon>
        <taxon>Ploima</taxon>
        <taxon>Brachionidae</taxon>
        <taxon>Brachionus</taxon>
    </lineage>
</organism>
<dbReference type="NCBIfam" id="NF003555">
    <property type="entry name" value="PRK05218.1"/>
    <property type="match status" value="1"/>
</dbReference>
<dbReference type="InterPro" id="IPR020575">
    <property type="entry name" value="Hsp90_N"/>
</dbReference>
<evidence type="ECO:0000256" key="6">
    <source>
        <dbReference type="ARBA" id="ARBA00022792"/>
    </source>
</evidence>
<dbReference type="GO" id="GO:0016887">
    <property type="term" value="F:ATP hydrolysis activity"/>
    <property type="evidence" value="ECO:0007669"/>
    <property type="project" value="InterPro"/>
</dbReference>
<dbReference type="PIRSF" id="PIRSF002583">
    <property type="entry name" value="Hsp90"/>
    <property type="match status" value="1"/>
</dbReference>
<proteinExistence type="inferred from homology"/>
<dbReference type="GO" id="GO:0005759">
    <property type="term" value="C:mitochondrial matrix"/>
    <property type="evidence" value="ECO:0007669"/>
    <property type="project" value="UniProtKB-SubCell"/>
</dbReference>
<evidence type="ECO:0000256" key="14">
    <source>
        <dbReference type="ARBA" id="ARBA00066161"/>
    </source>
</evidence>
<dbReference type="PANTHER" id="PTHR11528">
    <property type="entry name" value="HEAT SHOCK PROTEIN 90 FAMILY MEMBER"/>
    <property type="match status" value="1"/>
</dbReference>
<feature type="binding site" evidence="18">
    <location>
        <position position="98"/>
    </location>
    <ligand>
        <name>ATP</name>
        <dbReference type="ChEBI" id="CHEBI:30616"/>
    </ligand>
</feature>
<keyword evidence="19" id="KW-0346">Stress response</keyword>
<dbReference type="FunFam" id="3.30.230.80:FF:000004">
    <property type="entry name" value="Heat shock protein 75 kDa"/>
    <property type="match status" value="1"/>
</dbReference>
<dbReference type="PRINTS" id="PR00775">
    <property type="entry name" value="HEATSHOCK90"/>
</dbReference>
<keyword evidence="5 18" id="KW-0547">Nucleotide-binding</keyword>
<feature type="binding site" evidence="18">
    <location>
        <position position="384"/>
    </location>
    <ligand>
        <name>ATP</name>
        <dbReference type="ChEBI" id="CHEBI:30616"/>
    </ligand>
</feature>
<dbReference type="InterPro" id="IPR037196">
    <property type="entry name" value="HSP90_C"/>
</dbReference>
<dbReference type="Pfam" id="PF13589">
    <property type="entry name" value="HATPase_c_3"/>
    <property type="match status" value="1"/>
</dbReference>
<dbReference type="SUPFAM" id="SSF110942">
    <property type="entry name" value="HSP90 C-terminal domain"/>
    <property type="match status" value="1"/>
</dbReference>
<keyword evidence="10" id="KW-0496">Mitochondrion</keyword>
<dbReference type="STRING" id="10195.A0A3M7SB95"/>
<evidence type="ECO:0000256" key="2">
    <source>
        <dbReference type="ARBA" id="ARBA00004305"/>
    </source>
</evidence>
<feature type="binding site" evidence="18">
    <location>
        <position position="94"/>
    </location>
    <ligand>
        <name>ATP</name>
        <dbReference type="ChEBI" id="CHEBI:30616"/>
    </ligand>
</feature>
<feature type="binding site" evidence="18">
    <location>
        <position position="145"/>
    </location>
    <ligand>
        <name>ATP</name>
        <dbReference type="ChEBI" id="CHEBI:30616"/>
    </ligand>
</feature>
<evidence type="ECO:0000256" key="7">
    <source>
        <dbReference type="ARBA" id="ARBA00022840"/>
    </source>
</evidence>
<dbReference type="Proteomes" id="UP000276133">
    <property type="component" value="Unassembled WGS sequence"/>
</dbReference>
<comment type="caution">
    <text evidence="19">The sequence shown here is derived from an EMBL/GenBank/DDBJ whole genome shotgun (WGS) entry which is preliminary data.</text>
</comment>
<dbReference type="GO" id="GO:0140662">
    <property type="term" value="F:ATP-dependent protein folding chaperone"/>
    <property type="evidence" value="ECO:0007669"/>
    <property type="project" value="InterPro"/>
</dbReference>
<dbReference type="GO" id="GO:0005524">
    <property type="term" value="F:ATP binding"/>
    <property type="evidence" value="ECO:0007669"/>
    <property type="project" value="UniProtKB-KW"/>
</dbReference>
<sequence>MNKFVLFTKTLRQVNSSRIIYQARHLSSLNVASFKKQSEINIYQKRLIQTSNFLCEAERVVGKSEKYEFLAETKQLLNIVAKSLYSDKEVFVRELISNASDAIEKLKYAQLTSNQPVESQIPFEIQINANDMNNTLTIQDTGVGMTKDELVKFLGTIAHSGSKAFIENLSKNAENGPNSIIGQFGVGFYSAFMVADKVQVFSKSYKETENAFEWSSSGDGSYEISEAEGVSRGTKIILHLKDDCSEFSKEDVIKKIVNKYSNFVGFPIVVNGDKINLIQPIWLEDAKNVTEEQHEEFYKFLGNMDKPRYTFAYKTDAPLNIRALFYVPTFKPSPIEISQEGDVGVSLYSKKVLILSKANQILPRWLRFIKGVVDSEDIPLNLSRELLQDSNLIRKLRSILTQRILRFLNDEAKFDEQKYMELYSDYNLYFKEGIYRAADQNEKEEIASLLRFETNKTEPGKTISLNEYVKRMNPDQKNIFYYAAPSREIALNSPYFEAIKKKDHEVLFLFEQYDEMVALQLYQFKSKQLVGIEQENLADKNKDDLIIEGDSRSLNNDQAQEMKNWLKNTLSSKIKSVKITNKLDTHPCIITADNMSFLRHLIKTSYMQREKVSDFYNLVNLTLEINPKNGLIKSLYDMHKKDPDLSKAVAEQLLDNSLVTAGLVEDPRLVLSNLNSLLEKAFTRKI</sequence>
<reference evidence="19 20" key="1">
    <citation type="journal article" date="2018" name="Sci. Rep.">
        <title>Genomic signatures of local adaptation to the degree of environmental predictability in rotifers.</title>
        <authorList>
            <person name="Franch-Gras L."/>
            <person name="Hahn C."/>
            <person name="Garcia-Roger E.M."/>
            <person name="Carmona M.J."/>
            <person name="Serra M."/>
            <person name="Gomez A."/>
        </authorList>
    </citation>
    <scope>NUCLEOTIDE SEQUENCE [LARGE SCALE GENOMIC DNA]</scope>
    <source>
        <strain evidence="19">HYR1</strain>
    </source>
</reference>
<keyword evidence="4" id="KW-0597">Phosphoprotein</keyword>
<dbReference type="GO" id="GO:0005743">
    <property type="term" value="C:mitochondrial inner membrane"/>
    <property type="evidence" value="ECO:0007669"/>
    <property type="project" value="UniProtKB-SubCell"/>
</dbReference>
<comment type="similarity">
    <text evidence="3">Belongs to the heat shock protein 90 family.</text>
</comment>
<name>A0A3M7SB95_BRAPC</name>
<comment type="subcellular location">
    <subcellularLocation>
        <location evidence="1">Mitochondrion inner membrane</location>
    </subcellularLocation>
    <subcellularLocation>
        <location evidence="2">Mitochondrion matrix</location>
    </subcellularLocation>
</comment>
<evidence type="ECO:0000256" key="13">
    <source>
        <dbReference type="ARBA" id="ARBA00057498"/>
    </source>
</evidence>
<evidence type="ECO:0000256" key="18">
    <source>
        <dbReference type="PIRSR" id="PIRSR002583-1"/>
    </source>
</evidence>
<dbReference type="GO" id="GO:0019901">
    <property type="term" value="F:protein kinase binding"/>
    <property type="evidence" value="ECO:0007669"/>
    <property type="project" value="UniProtKB-ARBA"/>
</dbReference>
<evidence type="ECO:0000256" key="15">
    <source>
        <dbReference type="ARBA" id="ARBA00073018"/>
    </source>
</evidence>
<comment type="function">
    <text evidence="13">Chaperone that expresses an ATPase activity. Involved in maintaining mitochondrial function and polarization, downstream of PINK1 and mitochondrial complex I. Is a negative regulator of mitochondrial respiration able to modulate the balance between oxidative phosphorylation and aerobic glycolysis. The impact of TRAP1 on mitochondrial respiration is probably mediated by modulation of mitochondrial SRC and inhibition of SDHA.</text>
</comment>
<evidence type="ECO:0000256" key="10">
    <source>
        <dbReference type="ARBA" id="ARBA00023128"/>
    </source>
</evidence>
<evidence type="ECO:0000256" key="5">
    <source>
        <dbReference type="ARBA" id="ARBA00022741"/>
    </source>
</evidence>
<evidence type="ECO:0000256" key="8">
    <source>
        <dbReference type="ARBA" id="ARBA00022946"/>
    </source>
</evidence>
<feature type="binding site" evidence="18">
    <location>
        <position position="140"/>
    </location>
    <ligand>
        <name>ATP</name>
        <dbReference type="ChEBI" id="CHEBI:30616"/>
    </ligand>
</feature>
<keyword evidence="12" id="KW-0143">Chaperone</keyword>
<dbReference type="Pfam" id="PF00183">
    <property type="entry name" value="HSP90"/>
    <property type="match status" value="1"/>
</dbReference>
<dbReference type="OrthoDB" id="28737at2759"/>
<evidence type="ECO:0000256" key="4">
    <source>
        <dbReference type="ARBA" id="ARBA00022553"/>
    </source>
</evidence>
<dbReference type="FunFam" id="1.20.120.790:FF:000004">
    <property type="entry name" value="Heat shock protein 75 kDa"/>
    <property type="match status" value="1"/>
</dbReference>
<keyword evidence="7 18" id="KW-0067">ATP-binding</keyword>
<evidence type="ECO:0000256" key="1">
    <source>
        <dbReference type="ARBA" id="ARBA00004273"/>
    </source>
</evidence>
<feature type="binding site" evidence="18">
    <location>
        <begin position="183"/>
        <end position="188"/>
    </location>
    <ligand>
        <name>ATP</name>
        <dbReference type="ChEBI" id="CHEBI:30616"/>
    </ligand>
</feature>
<protein>
    <recommendedName>
        <fullName evidence="15">Heat shock protein 75 kDa, mitochondrial</fullName>
    </recommendedName>
    <alternativeName>
        <fullName evidence="17">TNFR-associated protein 1</fullName>
    </alternativeName>
    <alternativeName>
        <fullName evidence="16">Tumor necrosis factor type 1 receptor-associated protein</fullName>
    </alternativeName>
</protein>
<feature type="binding site" evidence="18">
    <location>
        <position position="234"/>
    </location>
    <ligand>
        <name>ATP</name>
        <dbReference type="ChEBI" id="CHEBI:30616"/>
    </ligand>
</feature>
<dbReference type="InterPro" id="IPR020568">
    <property type="entry name" value="Ribosomal_Su5_D2-typ_SF"/>
</dbReference>
<evidence type="ECO:0000256" key="3">
    <source>
        <dbReference type="ARBA" id="ARBA00008239"/>
    </source>
</evidence>
<keyword evidence="9" id="KW-0007">Acetylation</keyword>
<dbReference type="FunFam" id="3.40.50.11260:FF:000004">
    <property type="entry name" value="Heat shock protein 75 mitochondrial"/>
    <property type="match status" value="1"/>
</dbReference>
<dbReference type="CDD" id="cd16927">
    <property type="entry name" value="HATPase_Hsp90-like"/>
    <property type="match status" value="1"/>
</dbReference>
<evidence type="ECO:0000256" key="11">
    <source>
        <dbReference type="ARBA" id="ARBA00023136"/>
    </source>
</evidence>
<dbReference type="Gene3D" id="3.30.230.80">
    <property type="match status" value="1"/>
</dbReference>
<feature type="binding site" evidence="18">
    <location>
        <begin position="160"/>
        <end position="161"/>
    </location>
    <ligand>
        <name>ATP</name>
        <dbReference type="ChEBI" id="CHEBI:30616"/>
    </ligand>
</feature>
<evidence type="ECO:0000256" key="9">
    <source>
        <dbReference type="ARBA" id="ARBA00022990"/>
    </source>
</evidence>
<evidence type="ECO:0000256" key="16">
    <source>
        <dbReference type="ARBA" id="ARBA00076190"/>
    </source>
</evidence>
<accession>A0A3M7SB95</accession>
<dbReference type="HAMAP" id="MF_00505">
    <property type="entry name" value="HSP90"/>
    <property type="match status" value="1"/>
</dbReference>
<comment type="subunit">
    <text evidence="14">Binds to the intracellular domain of tumor necrosis factor type 1 receptor. Binds to RB1. Interacts with SRC. Interacts with SDHA.</text>
</comment>
<dbReference type="SUPFAM" id="SSF54211">
    <property type="entry name" value="Ribosomal protein S5 domain 2-like"/>
    <property type="match status" value="1"/>
</dbReference>
<keyword evidence="6" id="KW-0999">Mitochondrion inner membrane</keyword>
<dbReference type="Gene3D" id="3.40.50.11260">
    <property type="match status" value="1"/>
</dbReference>
<evidence type="ECO:0000256" key="12">
    <source>
        <dbReference type="ARBA" id="ARBA00023186"/>
    </source>
</evidence>
<evidence type="ECO:0000313" key="20">
    <source>
        <dbReference type="Proteomes" id="UP000276133"/>
    </source>
</evidence>
<dbReference type="AlphaFoldDB" id="A0A3M7SB95"/>
<dbReference type="SUPFAM" id="SSF55874">
    <property type="entry name" value="ATPase domain of HSP90 chaperone/DNA topoisomerase II/histidine kinase"/>
    <property type="match status" value="1"/>
</dbReference>
<dbReference type="Gene3D" id="1.20.120.790">
    <property type="entry name" value="Heat shock protein 90, C-terminal domain"/>
    <property type="match status" value="1"/>
</dbReference>
<dbReference type="GO" id="GO:0051082">
    <property type="term" value="F:unfolded protein binding"/>
    <property type="evidence" value="ECO:0007669"/>
    <property type="project" value="InterPro"/>
</dbReference>
<gene>
    <name evidence="19" type="ORF">BpHYR1_024696</name>
</gene>
<keyword evidence="8" id="KW-0809">Transit peptide</keyword>
<dbReference type="FunFam" id="3.30.565.10:FF:000021">
    <property type="entry name" value="Heat shock protein 75 kDa, mitochondrial"/>
    <property type="match status" value="1"/>
</dbReference>